<keyword evidence="9" id="KW-1185">Reference proteome</keyword>
<dbReference type="SUPFAM" id="SSF103473">
    <property type="entry name" value="MFS general substrate transporter"/>
    <property type="match status" value="1"/>
</dbReference>
<proteinExistence type="inferred from homology"/>
<dbReference type="PANTHER" id="PTHR23501:SF193">
    <property type="entry name" value="MULTIDRUG TRANSPORTER, PUTATIVE (AFU_ORTHOLOGUE AFUA_8G00940)-RELATED"/>
    <property type="match status" value="1"/>
</dbReference>
<feature type="transmembrane region" description="Helical" evidence="7">
    <location>
        <begin position="187"/>
        <end position="209"/>
    </location>
</feature>
<sequence>MRITEDTVKPKALSLLPRLHQYLDPVGFLLFAPAVLQLLLALQFGGQTYPWKSAQVIGLLCGAAGTAVAWYFWNRYRGDDAMMPRRMIGQWNVLASGLYTALLSSALYAGVYYLPLYFQAVNDASAMSSAVYLLPMIIAQLIAAGIAGAAVGKIGYVIPVAIFSTVFLSLGTGLYSLLHPGSQSGKWIGYQILGGVGSGAGLQLAIIAVQAAMDGEELTSGVAFVVFSQAMGPTIAMALYNIIFLESLRTQVSQHVPNVSPAAITQSGATGFRSFVSPADLPRVLVAYANSIDRVFYLAAAFAVLNGVFLWGMGWNDVRKKQGDDDAVPKDKATDARSPAEQGEKAV</sequence>
<protein>
    <recommendedName>
        <fullName evidence="10">Major facilitator superfamily (MFS) profile domain-containing protein</fullName>
    </recommendedName>
</protein>
<comment type="caution">
    <text evidence="8">The sequence shown here is derived from an EMBL/GenBank/DDBJ whole genome shotgun (WGS) entry which is preliminary data.</text>
</comment>
<evidence type="ECO:0000256" key="4">
    <source>
        <dbReference type="ARBA" id="ARBA00022989"/>
    </source>
</evidence>
<feature type="compositionally biased region" description="Basic and acidic residues" evidence="6">
    <location>
        <begin position="321"/>
        <end position="335"/>
    </location>
</feature>
<evidence type="ECO:0000313" key="9">
    <source>
        <dbReference type="Proteomes" id="UP000224854"/>
    </source>
</evidence>
<evidence type="ECO:0000256" key="6">
    <source>
        <dbReference type="SAM" id="MobiDB-lite"/>
    </source>
</evidence>
<evidence type="ECO:0000256" key="1">
    <source>
        <dbReference type="ARBA" id="ARBA00004141"/>
    </source>
</evidence>
<dbReference type="GO" id="GO:0022857">
    <property type="term" value="F:transmembrane transporter activity"/>
    <property type="evidence" value="ECO:0007669"/>
    <property type="project" value="TreeGrafter"/>
</dbReference>
<feature type="transmembrane region" description="Helical" evidence="7">
    <location>
        <begin position="93"/>
        <end position="114"/>
    </location>
</feature>
<dbReference type="Gene3D" id="1.20.1250.20">
    <property type="entry name" value="MFS general substrate transporter like domains"/>
    <property type="match status" value="1"/>
</dbReference>
<feature type="transmembrane region" description="Helical" evidence="7">
    <location>
        <begin position="54"/>
        <end position="73"/>
    </location>
</feature>
<dbReference type="InterPro" id="IPR036259">
    <property type="entry name" value="MFS_trans_sf"/>
</dbReference>
<feature type="transmembrane region" description="Helical" evidence="7">
    <location>
        <begin position="221"/>
        <end position="243"/>
    </location>
</feature>
<evidence type="ECO:0000256" key="3">
    <source>
        <dbReference type="ARBA" id="ARBA00022692"/>
    </source>
</evidence>
<keyword evidence="3 7" id="KW-0812">Transmembrane</keyword>
<evidence type="ECO:0000313" key="8">
    <source>
        <dbReference type="EMBL" id="PHH70099.1"/>
    </source>
</evidence>
<dbReference type="OrthoDB" id="10021397at2759"/>
<feature type="transmembrane region" description="Helical" evidence="7">
    <location>
        <begin position="21"/>
        <end position="42"/>
    </location>
</feature>
<feature type="region of interest" description="Disordered" evidence="6">
    <location>
        <begin position="321"/>
        <end position="347"/>
    </location>
</feature>
<evidence type="ECO:0000256" key="2">
    <source>
        <dbReference type="ARBA" id="ARBA00007520"/>
    </source>
</evidence>
<accession>A0A2C5XF36</accession>
<gene>
    <name evidence="8" type="ORF">CDD82_7344</name>
</gene>
<organism evidence="8 9">
    <name type="scientific">Ophiocordyceps australis</name>
    <dbReference type="NCBI Taxonomy" id="1399860"/>
    <lineage>
        <taxon>Eukaryota</taxon>
        <taxon>Fungi</taxon>
        <taxon>Dikarya</taxon>
        <taxon>Ascomycota</taxon>
        <taxon>Pezizomycotina</taxon>
        <taxon>Sordariomycetes</taxon>
        <taxon>Hypocreomycetidae</taxon>
        <taxon>Hypocreales</taxon>
        <taxon>Ophiocordycipitaceae</taxon>
        <taxon>Ophiocordyceps</taxon>
    </lineage>
</organism>
<dbReference type="EMBL" id="NJEU01000844">
    <property type="protein sequence ID" value="PHH70099.1"/>
    <property type="molecule type" value="Genomic_DNA"/>
</dbReference>
<dbReference type="AlphaFoldDB" id="A0A2C5XF36"/>
<dbReference type="PANTHER" id="PTHR23501">
    <property type="entry name" value="MAJOR FACILITATOR SUPERFAMILY"/>
    <property type="match status" value="1"/>
</dbReference>
<keyword evidence="4 7" id="KW-1133">Transmembrane helix</keyword>
<reference evidence="8 9" key="1">
    <citation type="submission" date="2017-06" db="EMBL/GenBank/DDBJ databases">
        <title>Ant-infecting Ophiocordyceps genomes reveal a high diversity of potential behavioral manipulation genes and a possible major role for enterotoxins.</title>
        <authorList>
            <person name="De Bekker C."/>
            <person name="Evans H.C."/>
            <person name="Brachmann A."/>
            <person name="Hughes D.P."/>
        </authorList>
    </citation>
    <scope>NUCLEOTIDE SEQUENCE [LARGE SCALE GENOMIC DNA]</scope>
    <source>
        <strain evidence="8 9">1348a</strain>
    </source>
</reference>
<dbReference type="GO" id="GO:0005886">
    <property type="term" value="C:plasma membrane"/>
    <property type="evidence" value="ECO:0007669"/>
    <property type="project" value="TreeGrafter"/>
</dbReference>
<name>A0A2C5XF36_9HYPO</name>
<dbReference type="Proteomes" id="UP000224854">
    <property type="component" value="Unassembled WGS sequence"/>
</dbReference>
<feature type="transmembrane region" description="Helical" evidence="7">
    <location>
        <begin position="295"/>
        <end position="313"/>
    </location>
</feature>
<evidence type="ECO:0008006" key="10">
    <source>
        <dbReference type="Google" id="ProtNLM"/>
    </source>
</evidence>
<evidence type="ECO:0000256" key="7">
    <source>
        <dbReference type="SAM" id="Phobius"/>
    </source>
</evidence>
<evidence type="ECO:0000256" key="5">
    <source>
        <dbReference type="ARBA" id="ARBA00023136"/>
    </source>
</evidence>
<comment type="similarity">
    <text evidence="2">Belongs to the major facilitator superfamily. TCR/Tet family.</text>
</comment>
<keyword evidence="5 7" id="KW-0472">Membrane</keyword>
<feature type="transmembrane region" description="Helical" evidence="7">
    <location>
        <begin position="126"/>
        <end position="147"/>
    </location>
</feature>
<feature type="transmembrane region" description="Helical" evidence="7">
    <location>
        <begin position="154"/>
        <end position="175"/>
    </location>
</feature>
<comment type="subcellular location">
    <subcellularLocation>
        <location evidence="1">Membrane</location>
        <topology evidence="1">Multi-pass membrane protein</topology>
    </subcellularLocation>
</comment>